<keyword evidence="1" id="KW-0812">Transmembrane</keyword>
<sequence length="241" mass="27051">MPWTTNRPYACYPSEDQQGDYGTPEPPFKPRGSLVWLVRAVAFTVFLLLVLVSGPRVSAAEIRQLDEAWIPTTDGSAQPTEAWSEFCKRLPAECSINPAEPATIQLNKRVWKAIVATNTLVNSTVKPREDIDHWSVADRWDYPDDGYGDCEDYQILKRRLLVEAGLPRRALRMVVVLDELGQGHAVLVARTDQGDFILDNKRDAVLPWHRTGYVYIKSEGDQSLAWVALGNQVAATSAINW</sequence>
<proteinExistence type="predicted"/>
<keyword evidence="1" id="KW-1133">Transmembrane helix</keyword>
<dbReference type="Pfam" id="PF06035">
    <property type="entry name" value="Peptidase_C93"/>
    <property type="match status" value="1"/>
</dbReference>
<dbReference type="PANTHER" id="PTHR39327:SF1">
    <property type="entry name" value="BLR5470 PROTEIN"/>
    <property type="match status" value="1"/>
</dbReference>
<geneLocation type="plasmid" evidence="2 3">
    <name>pR24_2</name>
</geneLocation>
<keyword evidence="1" id="KW-0472">Membrane</keyword>
<evidence type="ECO:0000313" key="2">
    <source>
        <dbReference type="EMBL" id="UVF22715.1"/>
    </source>
</evidence>
<keyword evidence="3" id="KW-1185">Reference proteome</keyword>
<keyword evidence="2" id="KW-0614">Plasmid</keyword>
<dbReference type="Proteomes" id="UP001017257">
    <property type="component" value="Plasmid pR24_2"/>
</dbReference>
<feature type="transmembrane region" description="Helical" evidence="1">
    <location>
        <begin position="34"/>
        <end position="54"/>
    </location>
</feature>
<dbReference type="EMBL" id="CP102847">
    <property type="protein sequence ID" value="UVF22715.1"/>
    <property type="molecule type" value="Genomic_DNA"/>
</dbReference>
<evidence type="ECO:0000256" key="1">
    <source>
        <dbReference type="SAM" id="Phobius"/>
    </source>
</evidence>
<dbReference type="InterPro" id="IPR010319">
    <property type="entry name" value="Transglutaminase-like_Cys_pept"/>
</dbReference>
<gene>
    <name evidence="2" type="ORF">HPT29_028305</name>
</gene>
<accession>A0ABY5RZP8</accession>
<evidence type="ECO:0000313" key="3">
    <source>
        <dbReference type="Proteomes" id="UP001017257"/>
    </source>
</evidence>
<name>A0ABY5RZP8_9HYPH</name>
<organism evidence="2 3">
    <name type="scientific">Microvirga terrae</name>
    <dbReference type="NCBI Taxonomy" id="2740529"/>
    <lineage>
        <taxon>Bacteria</taxon>
        <taxon>Pseudomonadati</taxon>
        <taxon>Pseudomonadota</taxon>
        <taxon>Alphaproteobacteria</taxon>
        <taxon>Hyphomicrobiales</taxon>
        <taxon>Methylobacteriaceae</taxon>
        <taxon>Microvirga</taxon>
    </lineage>
</organism>
<dbReference type="Gene3D" id="3.10.620.30">
    <property type="match status" value="1"/>
</dbReference>
<dbReference type="RefSeq" id="WP_173949667.1">
    <property type="nucleotide sequence ID" value="NZ_CP102847.1"/>
</dbReference>
<reference evidence="2" key="1">
    <citation type="submission" date="2022-08" db="EMBL/GenBank/DDBJ databases">
        <title>Microvirga terrae sp. nov., isolated from soil.</title>
        <authorList>
            <person name="Kim K.H."/>
            <person name="Seo Y.L."/>
            <person name="Kim J.M."/>
            <person name="Lee J.K."/>
            <person name="Han D.M."/>
            <person name="Jeon C.O."/>
        </authorList>
    </citation>
    <scope>NUCLEOTIDE SEQUENCE</scope>
    <source>
        <strain evidence="2">R24</strain>
        <plasmid evidence="2">pR24_2</plasmid>
    </source>
</reference>
<dbReference type="PANTHER" id="PTHR39327">
    <property type="match status" value="1"/>
</dbReference>
<protein>
    <submittedName>
        <fullName evidence="2">Transglutaminase-like cysteine peptidase</fullName>
    </submittedName>
</protein>